<organism evidence="1 2">
    <name type="scientific">Ambrosia artemisiifolia</name>
    <name type="common">Common ragweed</name>
    <dbReference type="NCBI Taxonomy" id="4212"/>
    <lineage>
        <taxon>Eukaryota</taxon>
        <taxon>Viridiplantae</taxon>
        <taxon>Streptophyta</taxon>
        <taxon>Embryophyta</taxon>
        <taxon>Tracheophyta</taxon>
        <taxon>Spermatophyta</taxon>
        <taxon>Magnoliopsida</taxon>
        <taxon>eudicotyledons</taxon>
        <taxon>Gunneridae</taxon>
        <taxon>Pentapetalae</taxon>
        <taxon>asterids</taxon>
        <taxon>campanulids</taxon>
        <taxon>Asterales</taxon>
        <taxon>Asteraceae</taxon>
        <taxon>Asteroideae</taxon>
        <taxon>Heliantheae alliance</taxon>
        <taxon>Heliantheae</taxon>
        <taxon>Ambrosia</taxon>
    </lineage>
</organism>
<sequence>MSVNVDEDDDGGFGIWWHMRIKWGSVGRNGSYGSLPIVAHFALVRLPKKKIRVLIPRFTHMQCVEAI</sequence>
<name>A0AAD5BUF7_AMBAR</name>
<dbReference type="EMBL" id="JAMZMK010010943">
    <property type="protein sequence ID" value="KAI7729680.1"/>
    <property type="molecule type" value="Genomic_DNA"/>
</dbReference>
<reference evidence="1" key="1">
    <citation type="submission" date="2022-06" db="EMBL/GenBank/DDBJ databases">
        <title>Uncovering the hologenomic basis of an extraordinary plant invasion.</title>
        <authorList>
            <person name="Bieker V.C."/>
            <person name="Martin M.D."/>
            <person name="Gilbert T."/>
            <person name="Hodgins K."/>
            <person name="Battlay P."/>
            <person name="Petersen B."/>
            <person name="Wilson J."/>
        </authorList>
    </citation>
    <scope>NUCLEOTIDE SEQUENCE</scope>
    <source>
        <strain evidence="1">AA19_3_7</strain>
        <tissue evidence="1">Leaf</tissue>
    </source>
</reference>
<accession>A0AAD5BUF7</accession>
<comment type="caution">
    <text evidence="1">The sequence shown here is derived from an EMBL/GenBank/DDBJ whole genome shotgun (WGS) entry which is preliminary data.</text>
</comment>
<dbReference type="AlphaFoldDB" id="A0AAD5BUF7"/>
<gene>
    <name evidence="1" type="ORF">M8C21_031389</name>
</gene>
<evidence type="ECO:0000313" key="2">
    <source>
        <dbReference type="Proteomes" id="UP001206925"/>
    </source>
</evidence>
<dbReference type="Proteomes" id="UP001206925">
    <property type="component" value="Unassembled WGS sequence"/>
</dbReference>
<protein>
    <submittedName>
        <fullName evidence="1">Uncharacterized protein</fullName>
    </submittedName>
</protein>
<keyword evidence="2" id="KW-1185">Reference proteome</keyword>
<evidence type="ECO:0000313" key="1">
    <source>
        <dbReference type="EMBL" id="KAI7729680.1"/>
    </source>
</evidence>
<proteinExistence type="predicted"/>